<dbReference type="InterPro" id="IPR036291">
    <property type="entry name" value="NAD(P)-bd_dom_sf"/>
</dbReference>
<dbReference type="STRING" id="1073089.A0A1L9REQ3"/>
<dbReference type="OrthoDB" id="419598at2759"/>
<protein>
    <recommendedName>
        <fullName evidence="1">NmrA-like domain-containing protein</fullName>
    </recommendedName>
</protein>
<sequence length="301" mass="33133">MPKYNNVIVFGATGDVGSAAALQAHNEGATVSLAMRNPSKPIPSLAHIPFEKYQADLTQPETLTAAVREAGAKAAFIYGVFGDQDYMRGALQALKAAGVEFVVFLSSFLILTDIRHVDPSDLVPWEHAQVEIALEEVYGRDSYVTVRPAFYASNMFHQKHAIQRGEVEMPNPESRFDFISSRDIGHVAGSILVHGAGEYIVRLLGPENMTLGEAVEIIGEVLGEKIRVMTISREEAAAQLAAAGVSPQMVQWHLFNVIDRAGSYLESPEALTTGDNVLRYAHHSPQRFRQWVQENKARFLD</sequence>
<dbReference type="EMBL" id="KV878214">
    <property type="protein sequence ID" value="OJJ33409.1"/>
    <property type="molecule type" value="Genomic_DNA"/>
</dbReference>
<dbReference type="GeneID" id="63751882"/>
<dbReference type="RefSeq" id="XP_040687086.1">
    <property type="nucleotide sequence ID" value="XM_040836034.1"/>
</dbReference>
<dbReference type="InterPro" id="IPR051604">
    <property type="entry name" value="Ergot_Alk_Oxidoreductase"/>
</dbReference>
<feature type="domain" description="NmrA-like" evidence="1">
    <location>
        <begin position="6"/>
        <end position="261"/>
    </location>
</feature>
<dbReference type="AlphaFoldDB" id="A0A1L9REQ3"/>
<keyword evidence="3" id="KW-1185">Reference proteome</keyword>
<reference evidence="3" key="1">
    <citation type="journal article" date="2017" name="Genome Biol.">
        <title>Comparative genomics reveals high biological diversity and specific adaptations in the industrially and medically important fungal genus Aspergillus.</title>
        <authorList>
            <person name="de Vries R.P."/>
            <person name="Riley R."/>
            <person name="Wiebenga A."/>
            <person name="Aguilar-Osorio G."/>
            <person name="Amillis S."/>
            <person name="Uchima C.A."/>
            <person name="Anderluh G."/>
            <person name="Asadollahi M."/>
            <person name="Askin M."/>
            <person name="Barry K."/>
            <person name="Battaglia E."/>
            <person name="Bayram O."/>
            <person name="Benocci T."/>
            <person name="Braus-Stromeyer S.A."/>
            <person name="Caldana C."/>
            <person name="Canovas D."/>
            <person name="Cerqueira G.C."/>
            <person name="Chen F."/>
            <person name="Chen W."/>
            <person name="Choi C."/>
            <person name="Clum A."/>
            <person name="Dos Santos R.A."/>
            <person name="Damasio A.R."/>
            <person name="Diallinas G."/>
            <person name="Emri T."/>
            <person name="Fekete E."/>
            <person name="Flipphi M."/>
            <person name="Freyberg S."/>
            <person name="Gallo A."/>
            <person name="Gournas C."/>
            <person name="Habgood R."/>
            <person name="Hainaut M."/>
            <person name="Harispe M.L."/>
            <person name="Henrissat B."/>
            <person name="Hilden K.S."/>
            <person name="Hope R."/>
            <person name="Hossain A."/>
            <person name="Karabika E."/>
            <person name="Karaffa L."/>
            <person name="Karanyi Z."/>
            <person name="Krasevec N."/>
            <person name="Kuo A."/>
            <person name="Kusch H."/>
            <person name="LaButti K."/>
            <person name="Lagendijk E.L."/>
            <person name="Lapidus A."/>
            <person name="Levasseur A."/>
            <person name="Lindquist E."/>
            <person name="Lipzen A."/>
            <person name="Logrieco A.F."/>
            <person name="MacCabe A."/>
            <person name="Maekelae M.R."/>
            <person name="Malavazi I."/>
            <person name="Melin P."/>
            <person name="Meyer V."/>
            <person name="Mielnichuk N."/>
            <person name="Miskei M."/>
            <person name="Molnar A.P."/>
            <person name="Mule G."/>
            <person name="Ngan C.Y."/>
            <person name="Orejas M."/>
            <person name="Orosz E."/>
            <person name="Ouedraogo J.P."/>
            <person name="Overkamp K.M."/>
            <person name="Park H.-S."/>
            <person name="Perrone G."/>
            <person name="Piumi F."/>
            <person name="Punt P.J."/>
            <person name="Ram A.F."/>
            <person name="Ramon A."/>
            <person name="Rauscher S."/>
            <person name="Record E."/>
            <person name="Riano-Pachon D.M."/>
            <person name="Robert V."/>
            <person name="Roehrig J."/>
            <person name="Ruller R."/>
            <person name="Salamov A."/>
            <person name="Salih N.S."/>
            <person name="Samson R.A."/>
            <person name="Sandor E."/>
            <person name="Sanguinetti M."/>
            <person name="Schuetze T."/>
            <person name="Sepcic K."/>
            <person name="Shelest E."/>
            <person name="Sherlock G."/>
            <person name="Sophianopoulou V."/>
            <person name="Squina F.M."/>
            <person name="Sun H."/>
            <person name="Susca A."/>
            <person name="Todd R.B."/>
            <person name="Tsang A."/>
            <person name="Unkles S.E."/>
            <person name="van de Wiele N."/>
            <person name="van Rossen-Uffink D."/>
            <person name="Oliveira J.V."/>
            <person name="Vesth T.C."/>
            <person name="Visser J."/>
            <person name="Yu J.-H."/>
            <person name="Zhou M."/>
            <person name="Andersen M.R."/>
            <person name="Archer D.B."/>
            <person name="Baker S.E."/>
            <person name="Benoit I."/>
            <person name="Brakhage A.A."/>
            <person name="Braus G.H."/>
            <person name="Fischer R."/>
            <person name="Frisvad J.C."/>
            <person name="Goldman G.H."/>
            <person name="Houbraken J."/>
            <person name="Oakley B."/>
            <person name="Pocsi I."/>
            <person name="Scazzocchio C."/>
            <person name="Seiboth B."/>
            <person name="vanKuyk P.A."/>
            <person name="Wortman J."/>
            <person name="Dyer P.S."/>
            <person name="Grigoriev I.V."/>
        </authorList>
    </citation>
    <scope>NUCLEOTIDE SEQUENCE [LARGE SCALE GENOMIC DNA]</scope>
    <source>
        <strain evidence="3">DTO 134E9</strain>
    </source>
</reference>
<accession>A0A1L9REQ3</accession>
<evidence type="ECO:0000313" key="3">
    <source>
        <dbReference type="Proteomes" id="UP000184383"/>
    </source>
</evidence>
<dbReference type="VEuPathDB" id="FungiDB:ASPWEDRAFT_43470"/>
<proteinExistence type="predicted"/>
<dbReference type="Proteomes" id="UP000184383">
    <property type="component" value="Unassembled WGS sequence"/>
</dbReference>
<dbReference type="SUPFAM" id="SSF51735">
    <property type="entry name" value="NAD(P)-binding Rossmann-fold domains"/>
    <property type="match status" value="1"/>
</dbReference>
<dbReference type="Gene3D" id="3.40.50.720">
    <property type="entry name" value="NAD(P)-binding Rossmann-like Domain"/>
    <property type="match status" value="1"/>
</dbReference>
<dbReference type="Pfam" id="PF05368">
    <property type="entry name" value="NmrA"/>
    <property type="match status" value="1"/>
</dbReference>
<dbReference type="InterPro" id="IPR008030">
    <property type="entry name" value="NmrA-like"/>
</dbReference>
<evidence type="ECO:0000259" key="1">
    <source>
        <dbReference type="Pfam" id="PF05368"/>
    </source>
</evidence>
<name>A0A1L9REQ3_ASPWE</name>
<evidence type="ECO:0000313" key="2">
    <source>
        <dbReference type="EMBL" id="OJJ33409.1"/>
    </source>
</evidence>
<dbReference type="PANTHER" id="PTHR43162:SF1">
    <property type="entry name" value="PRESTALK A DIFFERENTIATION PROTEIN A"/>
    <property type="match status" value="1"/>
</dbReference>
<gene>
    <name evidence="2" type="ORF">ASPWEDRAFT_43470</name>
</gene>
<organism evidence="2 3">
    <name type="scientific">Aspergillus wentii DTO 134E9</name>
    <dbReference type="NCBI Taxonomy" id="1073089"/>
    <lineage>
        <taxon>Eukaryota</taxon>
        <taxon>Fungi</taxon>
        <taxon>Dikarya</taxon>
        <taxon>Ascomycota</taxon>
        <taxon>Pezizomycotina</taxon>
        <taxon>Eurotiomycetes</taxon>
        <taxon>Eurotiomycetidae</taxon>
        <taxon>Eurotiales</taxon>
        <taxon>Aspergillaceae</taxon>
        <taxon>Aspergillus</taxon>
        <taxon>Aspergillus subgen. Cremei</taxon>
    </lineage>
</organism>
<dbReference type="PANTHER" id="PTHR43162">
    <property type="match status" value="1"/>
</dbReference>